<organism evidence="2">
    <name type="scientific">Habrobracon hebetor</name>
    <dbReference type="NCBI Taxonomy" id="69819"/>
    <lineage>
        <taxon>Eukaryota</taxon>
        <taxon>Metazoa</taxon>
        <taxon>Ecdysozoa</taxon>
        <taxon>Arthropoda</taxon>
        <taxon>Hexapoda</taxon>
        <taxon>Insecta</taxon>
        <taxon>Pterygota</taxon>
        <taxon>Neoptera</taxon>
        <taxon>Endopterygota</taxon>
        <taxon>Hymenoptera</taxon>
        <taxon>Apocrita</taxon>
        <taxon>Ichneumonoidea</taxon>
        <taxon>Braconidae</taxon>
        <taxon>Braconinae</taxon>
        <taxon>Habrobracon</taxon>
    </lineage>
</organism>
<keyword evidence="1" id="KW-0732">Signal</keyword>
<dbReference type="InterPro" id="IPR032062">
    <property type="entry name" value="DUF4803"/>
</dbReference>
<dbReference type="Pfam" id="PF16061">
    <property type="entry name" value="DUF4803"/>
    <property type="match status" value="1"/>
</dbReference>
<gene>
    <name evidence="2" type="primary">DN2128</name>
</gene>
<reference evidence="2" key="1">
    <citation type="submission" date="2017-12" db="EMBL/GenBank/DDBJ databases">
        <title>Isolation and characterization of the gene encoding a paralytic protein from the wasp Habrobracon hebetor.</title>
        <authorList>
            <person name="Zurovec M."/>
            <person name="Martinkova B."/>
            <person name="Zaloudikova A."/>
            <person name="Shaik H.A."/>
            <person name="Konik P."/>
            <person name="Strnad H."/>
            <person name="Sehadova H."/>
            <person name="Kodrik D."/>
        </authorList>
    </citation>
    <scope>NUCLEOTIDE SEQUENCE</scope>
    <source>
        <tissue evidence="2">Venom gland</tissue>
    </source>
</reference>
<feature type="signal peptide" evidence="1">
    <location>
        <begin position="1"/>
        <end position="18"/>
    </location>
</feature>
<sequence length="704" mass="80872">MKWFSVICFFLAYSKVTPIFLIPSFSDLKELAEYAYDIYGKFNEVYDAYGTYTTDVDLDKILEEVKDITNTVNQLGTKLEQKVDQAVQIIIRHLPLTAKVDSGLYDLHNYITRIDGMFEEFRWYTSRKRNFNNFTMNHFAQTVVSHRANDMVDTLHKIYRLITPGRTSGIRENILLLLNKHEKMTEAETCDEGLTPQARLFNIYAAVMLTEVRAYIMKCFAYMHLSGTRKGDFKSEIEKAEQQFLKRAKEYMIATKRAMKRAPRYIRRCDPAVHKKNNTYIEFHHFIQGYIVSEETLSDSASCSSNCLDMTKTKPVKHNRCPIDKANYCPLYKCYGKIMNCTYGGGGGWDVCEHNTRSWRRYGWYSDGEGNMNGAKDACVGGFKKNFVYYTPFNACEYCRCICVDDAVDSVSRRVVSLRKQVSDINRNMVVTGLQFFDQDYMVHIQIKQGKLEAEGNIKAGSEEWKPLERFKFEYWTSSSKGIEVFKRDRYANEDIPPTGEQFEDMTYGTDFAVMQWHQRQINIDDIYAPHGKVITGVRFWQPDKPTKRDQSSPIELAIQVTPFNYSSGELIPGDEEWITPATMEDPPTPYARNRTEFSMDGRVGNPIKSLFNKPDSVPNTYVKLQASGLREDAAQSTIPFLDSQPIHGDPGFPLGGVGLFHKGDDAFGGFLALRVFSIDQPKYMSEEIPDNLVATYNETLTED</sequence>
<feature type="chain" id="PRO_5019778053" evidence="1">
    <location>
        <begin position="19"/>
        <end position="704"/>
    </location>
</feature>
<dbReference type="PANTHER" id="PTHR47890:SF1">
    <property type="entry name" value="LD24308P"/>
    <property type="match status" value="1"/>
</dbReference>
<evidence type="ECO:0000313" key="2">
    <source>
        <dbReference type="EMBL" id="AXY94697.1"/>
    </source>
</evidence>
<accession>A0A493QWE5</accession>
<evidence type="ECO:0000256" key="1">
    <source>
        <dbReference type="SAM" id="SignalP"/>
    </source>
</evidence>
<proteinExistence type="evidence at transcript level"/>
<dbReference type="AlphaFoldDB" id="A0A493QWE5"/>
<dbReference type="EMBL" id="MG733021">
    <property type="protein sequence ID" value="AXY94697.1"/>
    <property type="molecule type" value="mRNA"/>
</dbReference>
<name>A0A493QWE5_9HYME</name>
<dbReference type="PANTHER" id="PTHR47890">
    <property type="entry name" value="LD24308P"/>
    <property type="match status" value="1"/>
</dbReference>
<protein>
    <submittedName>
        <fullName evidence="2">80 kDa venom protein</fullName>
    </submittedName>
</protein>